<organism evidence="2 3">
    <name type="scientific">Cyanidium caldarium</name>
    <name type="common">Red alga</name>
    <dbReference type="NCBI Taxonomy" id="2771"/>
    <lineage>
        <taxon>Eukaryota</taxon>
        <taxon>Rhodophyta</taxon>
        <taxon>Bangiophyceae</taxon>
        <taxon>Cyanidiales</taxon>
        <taxon>Cyanidiaceae</taxon>
        <taxon>Cyanidium</taxon>
    </lineage>
</organism>
<protein>
    <recommendedName>
        <fullName evidence="1">IMS import disulfide relay-system CHCH-CHCH-like Cx9C domain-containing protein</fullName>
    </recommendedName>
</protein>
<feature type="domain" description="IMS import disulfide relay-system CHCH-CHCH-like Cx9C" evidence="1">
    <location>
        <begin position="28"/>
        <end position="63"/>
    </location>
</feature>
<dbReference type="AlphaFoldDB" id="A0AAV9IQ79"/>
<evidence type="ECO:0000313" key="2">
    <source>
        <dbReference type="EMBL" id="KAK4534422.1"/>
    </source>
</evidence>
<dbReference type="PANTHER" id="PTHR28066">
    <property type="entry name" value="37S RIBOSOMAL PROTEIN MRP10, MITOCHONDRIAL"/>
    <property type="match status" value="1"/>
</dbReference>
<evidence type="ECO:0000259" key="1">
    <source>
        <dbReference type="Pfam" id="PF16860"/>
    </source>
</evidence>
<gene>
    <name evidence="2" type="ORF">CDCA_CDCA01G0447</name>
</gene>
<comment type="caution">
    <text evidence="2">The sequence shown here is derived from an EMBL/GenBank/DDBJ whole genome shotgun (WGS) entry which is preliminary data.</text>
</comment>
<dbReference type="Gene3D" id="1.10.287.1130">
    <property type="entry name" value="CytochromE C oxidase copper chaperone"/>
    <property type="match status" value="1"/>
</dbReference>
<dbReference type="GO" id="GO:0003735">
    <property type="term" value="F:structural constituent of ribosome"/>
    <property type="evidence" value="ECO:0007669"/>
    <property type="project" value="InterPro"/>
</dbReference>
<name>A0AAV9IQ79_CYACA</name>
<accession>A0AAV9IQ79</accession>
<dbReference type="InterPro" id="IPR031731">
    <property type="entry name" value="CX9C"/>
</dbReference>
<dbReference type="Proteomes" id="UP001301350">
    <property type="component" value="Unassembled WGS sequence"/>
</dbReference>
<evidence type="ECO:0000313" key="3">
    <source>
        <dbReference type="Proteomes" id="UP001301350"/>
    </source>
</evidence>
<reference evidence="2 3" key="1">
    <citation type="submission" date="2022-07" db="EMBL/GenBank/DDBJ databases">
        <title>Genome-wide signatures of adaptation to extreme environments.</title>
        <authorList>
            <person name="Cho C.H."/>
            <person name="Yoon H.S."/>
        </authorList>
    </citation>
    <scope>NUCLEOTIDE SEQUENCE [LARGE SCALE GENOMIC DNA]</scope>
    <source>
        <strain evidence="2 3">DBV 063 E5</strain>
    </source>
</reference>
<dbReference type="InterPro" id="IPR009069">
    <property type="entry name" value="Cys_alpha_HP_mot_SF"/>
</dbReference>
<dbReference type="InterPro" id="IPR017264">
    <property type="entry name" value="Ribosomal_mS37_fun"/>
</dbReference>
<sequence length="92" mass="10926">MGARNKLKELRLPKRSEIERFVKQRPTCGMEMLSFLNCLKANQFQDSACVRERMALEECVREHQSSTGSGSGRKRKDTLMYHLKRLYYLQRR</sequence>
<dbReference type="PROSITE" id="PS51808">
    <property type="entry name" value="CHCH"/>
    <property type="match status" value="1"/>
</dbReference>
<dbReference type="PANTHER" id="PTHR28066:SF1">
    <property type="entry name" value="SMALL RIBOSOMAL SUBUNIT PROTEIN MS37"/>
    <property type="match status" value="1"/>
</dbReference>
<keyword evidence="3" id="KW-1185">Reference proteome</keyword>
<dbReference type="Pfam" id="PF16860">
    <property type="entry name" value="CX9C"/>
    <property type="match status" value="1"/>
</dbReference>
<dbReference type="SUPFAM" id="SSF47072">
    <property type="entry name" value="Cysteine alpha-hairpin motif"/>
    <property type="match status" value="1"/>
</dbReference>
<dbReference type="GO" id="GO:0032543">
    <property type="term" value="P:mitochondrial translation"/>
    <property type="evidence" value="ECO:0007669"/>
    <property type="project" value="InterPro"/>
</dbReference>
<dbReference type="GO" id="GO:0005739">
    <property type="term" value="C:mitochondrion"/>
    <property type="evidence" value="ECO:0007669"/>
    <property type="project" value="GOC"/>
</dbReference>
<proteinExistence type="predicted"/>
<dbReference type="EMBL" id="JANCYW010000001">
    <property type="protein sequence ID" value="KAK4534422.1"/>
    <property type="molecule type" value="Genomic_DNA"/>
</dbReference>